<dbReference type="Proteomes" id="UP000009192">
    <property type="component" value="Unassembled WGS sequence"/>
</dbReference>
<dbReference type="EMBL" id="CH933806">
    <property type="protein sequence ID" value="KRG00636.1"/>
    <property type="molecule type" value="Genomic_DNA"/>
</dbReference>
<dbReference type="AlphaFoldDB" id="A0A0Q9WXB2"/>
<protein>
    <submittedName>
        <fullName evidence="2">Uncharacterized protein</fullName>
    </submittedName>
</protein>
<evidence type="ECO:0000313" key="3">
    <source>
        <dbReference type="Proteomes" id="UP000009192"/>
    </source>
</evidence>
<dbReference type="InParanoid" id="A0A0Q9WXB2"/>
<sequence length="137" mass="16603">MSQPLDENHLHQFIAPTTLLFYFNELWELWNTFSCHLITYVERGRGEYFAGFCSFHFRWHTTELAEGEEEEEEDEVEEEEEEQLEQLDDLDDQLEYSVDNESSLQPEVEHDMEQRQQSFYRLLHMSLIFRASHFNQS</sequence>
<dbReference type="KEGG" id="dmo:Dmoj_GI26923"/>
<dbReference type="OrthoDB" id="7859704at2759"/>
<gene>
    <name evidence="2" type="primary">Dmoj\GI26923</name>
    <name evidence="2" type="ORF">Dmoj_GI26923</name>
</gene>
<feature type="compositionally biased region" description="Acidic residues" evidence="1">
    <location>
        <begin position="65"/>
        <end position="91"/>
    </location>
</feature>
<feature type="region of interest" description="Disordered" evidence="1">
    <location>
        <begin position="64"/>
        <end position="91"/>
    </location>
</feature>
<evidence type="ECO:0000256" key="1">
    <source>
        <dbReference type="SAM" id="MobiDB-lite"/>
    </source>
</evidence>
<organism evidence="2 3">
    <name type="scientific">Drosophila mojavensis</name>
    <name type="common">Fruit fly</name>
    <dbReference type="NCBI Taxonomy" id="7230"/>
    <lineage>
        <taxon>Eukaryota</taxon>
        <taxon>Metazoa</taxon>
        <taxon>Ecdysozoa</taxon>
        <taxon>Arthropoda</taxon>
        <taxon>Hexapoda</taxon>
        <taxon>Insecta</taxon>
        <taxon>Pterygota</taxon>
        <taxon>Neoptera</taxon>
        <taxon>Endopterygota</taxon>
        <taxon>Diptera</taxon>
        <taxon>Brachycera</taxon>
        <taxon>Muscomorpha</taxon>
        <taxon>Ephydroidea</taxon>
        <taxon>Drosophilidae</taxon>
        <taxon>Drosophila</taxon>
    </lineage>
</organism>
<keyword evidence="3" id="KW-1185">Reference proteome</keyword>
<accession>A0A0Q9WXB2</accession>
<evidence type="ECO:0000313" key="2">
    <source>
        <dbReference type="EMBL" id="KRG00636.1"/>
    </source>
</evidence>
<proteinExistence type="predicted"/>
<name>A0A0Q9WXB2_DROMO</name>
<reference evidence="2 3" key="1">
    <citation type="journal article" date="2007" name="Nature">
        <title>Evolution of genes and genomes on the Drosophila phylogeny.</title>
        <authorList>
            <consortium name="Drosophila 12 Genomes Consortium"/>
            <person name="Clark A.G."/>
            <person name="Eisen M.B."/>
            <person name="Smith D.R."/>
            <person name="Bergman C.M."/>
            <person name="Oliver B."/>
            <person name="Markow T.A."/>
            <person name="Kaufman T.C."/>
            <person name="Kellis M."/>
            <person name="Gelbart W."/>
            <person name="Iyer V.N."/>
            <person name="Pollard D.A."/>
            <person name="Sackton T.B."/>
            <person name="Larracuente A.M."/>
            <person name="Singh N.D."/>
            <person name="Abad J.P."/>
            <person name="Abt D.N."/>
            <person name="Adryan B."/>
            <person name="Aguade M."/>
            <person name="Akashi H."/>
            <person name="Anderson W.W."/>
            <person name="Aquadro C.F."/>
            <person name="Ardell D.H."/>
            <person name="Arguello R."/>
            <person name="Artieri C.G."/>
            <person name="Barbash D.A."/>
            <person name="Barker D."/>
            <person name="Barsanti P."/>
            <person name="Batterham P."/>
            <person name="Batzoglou S."/>
            <person name="Begun D."/>
            <person name="Bhutkar A."/>
            <person name="Blanco E."/>
            <person name="Bosak S.A."/>
            <person name="Bradley R.K."/>
            <person name="Brand A.D."/>
            <person name="Brent M.R."/>
            <person name="Brooks A.N."/>
            <person name="Brown R.H."/>
            <person name="Butlin R.K."/>
            <person name="Caggese C."/>
            <person name="Calvi B.R."/>
            <person name="Bernardo de Carvalho A."/>
            <person name="Caspi A."/>
            <person name="Castrezana S."/>
            <person name="Celniker S.E."/>
            <person name="Chang J.L."/>
            <person name="Chapple C."/>
            <person name="Chatterji S."/>
            <person name="Chinwalla A."/>
            <person name="Civetta A."/>
            <person name="Clifton S.W."/>
            <person name="Comeron J.M."/>
            <person name="Costello J.C."/>
            <person name="Coyne J.A."/>
            <person name="Daub J."/>
            <person name="David R.G."/>
            <person name="Delcher A.L."/>
            <person name="Delehaunty K."/>
            <person name="Do C.B."/>
            <person name="Ebling H."/>
            <person name="Edwards K."/>
            <person name="Eickbush T."/>
            <person name="Evans J.D."/>
            <person name="Filipski A."/>
            <person name="Findeiss S."/>
            <person name="Freyhult E."/>
            <person name="Fulton L."/>
            <person name="Fulton R."/>
            <person name="Garcia A.C."/>
            <person name="Gardiner A."/>
            <person name="Garfield D.A."/>
            <person name="Garvin B.E."/>
            <person name="Gibson G."/>
            <person name="Gilbert D."/>
            <person name="Gnerre S."/>
            <person name="Godfrey J."/>
            <person name="Good R."/>
            <person name="Gotea V."/>
            <person name="Gravely B."/>
            <person name="Greenberg A.J."/>
            <person name="Griffiths-Jones S."/>
            <person name="Gross S."/>
            <person name="Guigo R."/>
            <person name="Gustafson E.A."/>
            <person name="Haerty W."/>
            <person name="Hahn M.W."/>
            <person name="Halligan D.L."/>
            <person name="Halpern A.L."/>
            <person name="Halter G.M."/>
            <person name="Han M.V."/>
            <person name="Heger A."/>
            <person name="Hillier L."/>
            <person name="Hinrichs A.S."/>
            <person name="Holmes I."/>
            <person name="Hoskins R.A."/>
            <person name="Hubisz M.J."/>
            <person name="Hultmark D."/>
            <person name="Huntley M.A."/>
            <person name="Jaffe D.B."/>
            <person name="Jagadeeshan S."/>
            <person name="Jeck W.R."/>
            <person name="Johnson J."/>
            <person name="Jones C.D."/>
            <person name="Jordan W.C."/>
            <person name="Karpen G.H."/>
            <person name="Kataoka E."/>
            <person name="Keightley P.D."/>
            <person name="Kheradpour P."/>
            <person name="Kirkness E.F."/>
            <person name="Koerich L.B."/>
            <person name="Kristiansen K."/>
            <person name="Kudrna D."/>
            <person name="Kulathinal R.J."/>
            <person name="Kumar S."/>
            <person name="Kwok R."/>
            <person name="Lander E."/>
            <person name="Langley C.H."/>
            <person name="Lapoint R."/>
            <person name="Lazzaro B.P."/>
            <person name="Lee S.J."/>
            <person name="Levesque L."/>
            <person name="Li R."/>
            <person name="Lin C.F."/>
            <person name="Lin M.F."/>
            <person name="Lindblad-Toh K."/>
            <person name="Llopart A."/>
            <person name="Long M."/>
            <person name="Low L."/>
            <person name="Lozovsky E."/>
            <person name="Lu J."/>
            <person name="Luo M."/>
            <person name="Machado C.A."/>
            <person name="Makalowski W."/>
            <person name="Marzo M."/>
            <person name="Matsuda M."/>
            <person name="Matzkin L."/>
            <person name="McAllister B."/>
            <person name="McBride C.S."/>
            <person name="McKernan B."/>
            <person name="McKernan K."/>
            <person name="Mendez-Lago M."/>
            <person name="Minx P."/>
            <person name="Mollenhauer M.U."/>
            <person name="Montooth K."/>
            <person name="Mount S.M."/>
            <person name="Mu X."/>
            <person name="Myers E."/>
            <person name="Negre B."/>
            <person name="Newfeld S."/>
            <person name="Nielsen R."/>
            <person name="Noor M.A."/>
            <person name="O'Grady P."/>
            <person name="Pachter L."/>
            <person name="Papaceit M."/>
            <person name="Parisi M.J."/>
            <person name="Parisi M."/>
            <person name="Parts L."/>
            <person name="Pedersen J.S."/>
            <person name="Pesole G."/>
            <person name="Phillippy A.M."/>
            <person name="Ponting C.P."/>
            <person name="Pop M."/>
            <person name="Porcelli D."/>
            <person name="Powell J.R."/>
            <person name="Prohaska S."/>
            <person name="Pruitt K."/>
            <person name="Puig M."/>
            <person name="Quesneville H."/>
            <person name="Ram K.R."/>
            <person name="Rand D."/>
            <person name="Rasmussen M.D."/>
            <person name="Reed L.K."/>
            <person name="Reenan R."/>
            <person name="Reily A."/>
            <person name="Remington K.A."/>
            <person name="Rieger T.T."/>
            <person name="Ritchie M.G."/>
            <person name="Robin C."/>
            <person name="Rogers Y.H."/>
            <person name="Rohde C."/>
            <person name="Rozas J."/>
            <person name="Rubenfield M.J."/>
            <person name="Ruiz A."/>
            <person name="Russo S."/>
            <person name="Salzberg S.L."/>
            <person name="Sanchez-Gracia A."/>
            <person name="Saranga D.J."/>
            <person name="Sato H."/>
            <person name="Schaeffer S.W."/>
            <person name="Schatz M.C."/>
            <person name="Schlenke T."/>
            <person name="Schwartz R."/>
            <person name="Segarra C."/>
            <person name="Singh R.S."/>
            <person name="Sirot L."/>
            <person name="Sirota M."/>
            <person name="Sisneros N.B."/>
            <person name="Smith C.D."/>
            <person name="Smith T.F."/>
            <person name="Spieth J."/>
            <person name="Stage D.E."/>
            <person name="Stark A."/>
            <person name="Stephan W."/>
            <person name="Strausberg R.L."/>
            <person name="Strempel S."/>
            <person name="Sturgill D."/>
            <person name="Sutton G."/>
            <person name="Sutton G.G."/>
            <person name="Tao W."/>
            <person name="Teichmann S."/>
            <person name="Tobari Y.N."/>
            <person name="Tomimura Y."/>
            <person name="Tsolas J.M."/>
            <person name="Valente V.L."/>
            <person name="Venter E."/>
            <person name="Venter J.C."/>
            <person name="Vicario S."/>
            <person name="Vieira F.G."/>
            <person name="Vilella A.J."/>
            <person name="Villasante A."/>
            <person name="Walenz B."/>
            <person name="Wang J."/>
            <person name="Wasserman M."/>
            <person name="Watts T."/>
            <person name="Wilson D."/>
            <person name="Wilson R.K."/>
            <person name="Wing R.A."/>
            <person name="Wolfner M.F."/>
            <person name="Wong A."/>
            <person name="Wong G.K."/>
            <person name="Wu C.I."/>
            <person name="Wu G."/>
            <person name="Yamamoto D."/>
            <person name="Yang H.P."/>
            <person name="Yang S.P."/>
            <person name="Yorke J.A."/>
            <person name="Yoshida K."/>
            <person name="Zdobnov E."/>
            <person name="Zhang P."/>
            <person name="Zhang Y."/>
            <person name="Zimin A.V."/>
            <person name="Baldwin J."/>
            <person name="Abdouelleil A."/>
            <person name="Abdulkadir J."/>
            <person name="Abebe A."/>
            <person name="Abera B."/>
            <person name="Abreu J."/>
            <person name="Acer S.C."/>
            <person name="Aftuck L."/>
            <person name="Alexander A."/>
            <person name="An P."/>
            <person name="Anderson E."/>
            <person name="Anderson S."/>
            <person name="Arachi H."/>
            <person name="Azer M."/>
            <person name="Bachantsang P."/>
            <person name="Barry A."/>
            <person name="Bayul T."/>
            <person name="Berlin A."/>
            <person name="Bessette D."/>
            <person name="Bloom T."/>
            <person name="Blye J."/>
            <person name="Boguslavskiy L."/>
            <person name="Bonnet C."/>
            <person name="Boukhgalter B."/>
            <person name="Bourzgui I."/>
            <person name="Brown A."/>
            <person name="Cahill P."/>
            <person name="Channer S."/>
            <person name="Cheshatsang Y."/>
            <person name="Chuda L."/>
            <person name="Citroen M."/>
            <person name="Collymore A."/>
            <person name="Cooke P."/>
            <person name="Costello M."/>
            <person name="D'Aco K."/>
            <person name="Daza R."/>
            <person name="De Haan G."/>
            <person name="DeGray S."/>
            <person name="DeMaso C."/>
            <person name="Dhargay N."/>
            <person name="Dooley K."/>
            <person name="Dooley E."/>
            <person name="Doricent M."/>
            <person name="Dorje P."/>
            <person name="Dorjee K."/>
            <person name="Dupes A."/>
            <person name="Elong R."/>
            <person name="Falk J."/>
            <person name="Farina A."/>
            <person name="Faro S."/>
            <person name="Ferguson D."/>
            <person name="Fisher S."/>
            <person name="Foley C.D."/>
            <person name="Franke A."/>
            <person name="Friedrich D."/>
            <person name="Gadbois L."/>
            <person name="Gearin G."/>
            <person name="Gearin C.R."/>
            <person name="Giannoukos G."/>
            <person name="Goode T."/>
            <person name="Graham J."/>
            <person name="Grandbois E."/>
            <person name="Grewal S."/>
            <person name="Gyaltsen K."/>
            <person name="Hafez N."/>
            <person name="Hagos B."/>
            <person name="Hall J."/>
            <person name="Henson C."/>
            <person name="Hollinger A."/>
            <person name="Honan T."/>
            <person name="Huard M.D."/>
            <person name="Hughes L."/>
            <person name="Hurhula B."/>
            <person name="Husby M.E."/>
            <person name="Kamat A."/>
            <person name="Kanga B."/>
            <person name="Kashin S."/>
            <person name="Khazanovich D."/>
            <person name="Kisner P."/>
            <person name="Lance K."/>
            <person name="Lara M."/>
            <person name="Lee W."/>
            <person name="Lennon N."/>
            <person name="Letendre F."/>
            <person name="LeVine R."/>
            <person name="Lipovsky A."/>
            <person name="Liu X."/>
            <person name="Liu J."/>
            <person name="Liu S."/>
            <person name="Lokyitsang T."/>
            <person name="Lokyitsang Y."/>
            <person name="Lubonja R."/>
            <person name="Lui A."/>
            <person name="MacDonald P."/>
            <person name="Magnisalis V."/>
            <person name="Maru K."/>
            <person name="Matthews C."/>
            <person name="McCusker W."/>
            <person name="McDonough S."/>
            <person name="Mehta T."/>
            <person name="Meldrim J."/>
            <person name="Meneus L."/>
            <person name="Mihai O."/>
            <person name="Mihalev A."/>
            <person name="Mihova T."/>
            <person name="Mittelman R."/>
            <person name="Mlenga V."/>
            <person name="Montmayeur A."/>
            <person name="Mulrain L."/>
            <person name="Navidi A."/>
            <person name="Naylor J."/>
            <person name="Negash T."/>
            <person name="Nguyen T."/>
            <person name="Nguyen N."/>
            <person name="Nicol R."/>
            <person name="Norbu C."/>
            <person name="Norbu N."/>
            <person name="Novod N."/>
            <person name="O'Neill B."/>
            <person name="Osman S."/>
            <person name="Markiewicz E."/>
            <person name="Oyono O.L."/>
            <person name="Patti C."/>
            <person name="Phunkhang P."/>
            <person name="Pierre F."/>
            <person name="Priest M."/>
            <person name="Raghuraman S."/>
            <person name="Rege F."/>
            <person name="Reyes R."/>
            <person name="Rise C."/>
            <person name="Rogov P."/>
            <person name="Ross K."/>
            <person name="Ryan E."/>
            <person name="Settipalli S."/>
            <person name="Shea T."/>
            <person name="Sherpa N."/>
            <person name="Shi L."/>
            <person name="Shih D."/>
            <person name="Sparrow T."/>
            <person name="Spaulding J."/>
            <person name="Stalker J."/>
            <person name="Stange-Thomann N."/>
            <person name="Stavropoulos S."/>
            <person name="Stone C."/>
            <person name="Strader C."/>
            <person name="Tesfaye S."/>
            <person name="Thomson T."/>
            <person name="Thoulutsang Y."/>
            <person name="Thoulutsang D."/>
            <person name="Topham K."/>
            <person name="Topping I."/>
            <person name="Tsamla T."/>
            <person name="Vassiliev H."/>
            <person name="Vo A."/>
            <person name="Wangchuk T."/>
            <person name="Wangdi T."/>
            <person name="Weiand M."/>
            <person name="Wilkinson J."/>
            <person name="Wilson A."/>
            <person name="Yadav S."/>
            <person name="Young G."/>
            <person name="Yu Q."/>
            <person name="Zembek L."/>
            <person name="Zhong D."/>
            <person name="Zimmer A."/>
            <person name="Zwirko Z."/>
            <person name="Jaffe D.B."/>
            <person name="Alvarez P."/>
            <person name="Brockman W."/>
            <person name="Butler J."/>
            <person name="Chin C."/>
            <person name="Gnerre S."/>
            <person name="Grabherr M."/>
            <person name="Kleber M."/>
            <person name="Mauceli E."/>
            <person name="MacCallum I."/>
        </authorList>
    </citation>
    <scope>NUCLEOTIDE SEQUENCE [LARGE SCALE GENOMIC DNA]</scope>
    <source>
        <strain evidence="3">Tucson 15081-1352.22</strain>
    </source>
</reference>